<gene>
    <name evidence="1" type="ORF">ACFOLC_15535</name>
</gene>
<evidence type="ECO:0000313" key="1">
    <source>
        <dbReference type="EMBL" id="MFC3552416.1"/>
    </source>
</evidence>
<dbReference type="InterPro" id="IPR050570">
    <property type="entry name" value="Cell_wall_metabolism_enzyme"/>
</dbReference>
<organism evidence="1 2">
    <name type="scientific">Lysobacter cavernae</name>
    <dbReference type="NCBI Taxonomy" id="1685901"/>
    <lineage>
        <taxon>Bacteria</taxon>
        <taxon>Pseudomonadati</taxon>
        <taxon>Pseudomonadota</taxon>
        <taxon>Gammaproteobacteria</taxon>
        <taxon>Lysobacterales</taxon>
        <taxon>Lysobacteraceae</taxon>
        <taxon>Lysobacter</taxon>
    </lineage>
</organism>
<comment type="caution">
    <text evidence="1">The sequence shown here is derived from an EMBL/GenBank/DDBJ whole genome shotgun (WGS) entry which is preliminary data.</text>
</comment>
<evidence type="ECO:0008006" key="3">
    <source>
        <dbReference type="Google" id="ProtNLM"/>
    </source>
</evidence>
<protein>
    <recommendedName>
        <fullName evidence="3">M23 family peptidase</fullName>
    </recommendedName>
</protein>
<name>A0ABV7RWR9_9GAMM</name>
<dbReference type="SUPFAM" id="SSF51261">
    <property type="entry name" value="Duplicated hybrid motif"/>
    <property type="match status" value="1"/>
</dbReference>
<dbReference type="InterPro" id="IPR023346">
    <property type="entry name" value="Lysozyme-like_dom_sf"/>
</dbReference>
<proteinExistence type="predicted"/>
<reference evidence="2" key="1">
    <citation type="journal article" date="2019" name="Int. J. Syst. Evol. Microbiol.">
        <title>The Global Catalogue of Microorganisms (GCM) 10K type strain sequencing project: providing services to taxonomists for standard genome sequencing and annotation.</title>
        <authorList>
            <consortium name="The Broad Institute Genomics Platform"/>
            <consortium name="The Broad Institute Genome Sequencing Center for Infectious Disease"/>
            <person name="Wu L."/>
            <person name="Ma J."/>
        </authorList>
    </citation>
    <scope>NUCLEOTIDE SEQUENCE [LARGE SCALE GENOMIC DNA]</scope>
    <source>
        <strain evidence="2">KCTC 42875</strain>
    </source>
</reference>
<sequence length="750" mass="82837">MLISPPFLPLRGANEADEAFLARAMQTAAHGAYPVSHELAWHGGMHLTAPTENNQRLPVRAIADGTVVYARQPTARPTDAAAIDAHALGYNGWTDDGVIVIRHDNEIGANAQGQGTQVRFFSIYLHLNSIARGVQANQAINRKTEIGRAGMFEGEANMLHFEIVCDDENLERLIGRRTGLVATGADGRTDAVFGEMYFSLPADTPVHATRPPQHQPVSTGGAPLGEALFVGIRYGGGNAQVTTYRTDGTTLGAALPENNAEYNLYAAAGAIVQAYRTARAAVVPAHSAVYELLRFGRVLGPDALNPADTPHWRQIRTPAGQGWVNLNATGVAKFSDADAPHWAGWHLMDDHQDGDSRCNADAIRRLLDENDDALITRQEASNRLRNPAVQNFLKRVICKFPTEWHRGSVATRWNWLTRETPAGAQAGPLQPAYMTPADFPEFQRYVEALCFWEQANTGLDSNHWHFHPREFIGYIRQCGWISSDELTRIYPQTPQAVRAQYLLAVNQVLRKYLFNGNNVRTSHFFGQGSIESMGLRLMVEGSVSYARNPNHPSFQPETNGYYDDPTDLYGYFHNYERAGNDLGNVDRSVLRNAQGGILPVVIGRDASRRPVLTSPARSQVDAGRSQVGDGMKFRGRGFKQLTGRDNYSKYWVYRGWLNPGLDFDENWWARAGRRPAPIPDPQRISTIPYNCIDSGGQFCVKNGIPRAADGGVNRNASDAVSRIINQWDAPSFGRRFAGTESAYQIIGDTP</sequence>
<dbReference type="PANTHER" id="PTHR21666:SF270">
    <property type="entry name" value="MUREIN HYDROLASE ACTIVATOR ENVC"/>
    <property type="match status" value="1"/>
</dbReference>
<dbReference type="PANTHER" id="PTHR21666">
    <property type="entry name" value="PEPTIDASE-RELATED"/>
    <property type="match status" value="1"/>
</dbReference>
<dbReference type="CDD" id="cd12797">
    <property type="entry name" value="M23_peptidase"/>
    <property type="match status" value="1"/>
</dbReference>
<accession>A0ABV7RWR9</accession>
<dbReference type="SUPFAM" id="SSF53955">
    <property type="entry name" value="Lysozyme-like"/>
    <property type="match status" value="1"/>
</dbReference>
<keyword evidence="2" id="KW-1185">Reference proteome</keyword>
<dbReference type="Proteomes" id="UP001595740">
    <property type="component" value="Unassembled WGS sequence"/>
</dbReference>
<dbReference type="RefSeq" id="WP_386760177.1">
    <property type="nucleotide sequence ID" value="NZ_JBHRXK010000012.1"/>
</dbReference>
<dbReference type="Gene3D" id="2.70.70.10">
    <property type="entry name" value="Glucose Permease (Domain IIA)"/>
    <property type="match status" value="1"/>
</dbReference>
<dbReference type="Gene3D" id="1.10.530.10">
    <property type="match status" value="1"/>
</dbReference>
<dbReference type="InterPro" id="IPR011055">
    <property type="entry name" value="Dup_hybrid_motif"/>
</dbReference>
<evidence type="ECO:0000313" key="2">
    <source>
        <dbReference type="Proteomes" id="UP001595740"/>
    </source>
</evidence>
<dbReference type="EMBL" id="JBHRXK010000012">
    <property type="protein sequence ID" value="MFC3552416.1"/>
    <property type="molecule type" value="Genomic_DNA"/>
</dbReference>